<evidence type="ECO:0000313" key="4">
    <source>
        <dbReference type="Proteomes" id="UP001596333"/>
    </source>
</evidence>
<organism evidence="3 4">
    <name type="scientific">Halorubrum trueperi</name>
    <dbReference type="NCBI Taxonomy" id="2004704"/>
    <lineage>
        <taxon>Archaea</taxon>
        <taxon>Methanobacteriati</taxon>
        <taxon>Methanobacteriota</taxon>
        <taxon>Stenosarchaea group</taxon>
        <taxon>Halobacteria</taxon>
        <taxon>Halobacteriales</taxon>
        <taxon>Haloferacaceae</taxon>
        <taxon>Halorubrum</taxon>
    </lineage>
</organism>
<feature type="transmembrane region" description="Helical" evidence="1">
    <location>
        <begin position="140"/>
        <end position="160"/>
    </location>
</feature>
<feature type="transmembrane region" description="Helical" evidence="1">
    <location>
        <begin position="257"/>
        <end position="280"/>
    </location>
</feature>
<dbReference type="RefSeq" id="WP_379768681.1">
    <property type="nucleotide sequence ID" value="NZ_JBHSXI010000012.1"/>
</dbReference>
<feature type="transmembrane region" description="Helical" evidence="1">
    <location>
        <begin position="380"/>
        <end position="402"/>
    </location>
</feature>
<keyword evidence="1" id="KW-0812">Transmembrane</keyword>
<feature type="transmembrane region" description="Helical" evidence="1">
    <location>
        <begin position="12"/>
        <end position="30"/>
    </location>
</feature>
<evidence type="ECO:0000313" key="3">
    <source>
        <dbReference type="EMBL" id="MFC6889666.1"/>
    </source>
</evidence>
<name>A0ABD5UK27_9EURY</name>
<keyword evidence="1" id="KW-0472">Membrane</keyword>
<feature type="transmembrane region" description="Helical" evidence="1">
    <location>
        <begin position="107"/>
        <end position="128"/>
    </location>
</feature>
<feature type="transmembrane region" description="Helical" evidence="1">
    <location>
        <begin position="292"/>
        <end position="315"/>
    </location>
</feature>
<evidence type="ECO:0000259" key="2">
    <source>
        <dbReference type="PROSITE" id="PS50850"/>
    </source>
</evidence>
<dbReference type="InterPro" id="IPR011701">
    <property type="entry name" value="MFS"/>
</dbReference>
<feature type="transmembrane region" description="Helical" evidence="1">
    <location>
        <begin position="321"/>
        <end position="340"/>
    </location>
</feature>
<feature type="transmembrane region" description="Helical" evidence="1">
    <location>
        <begin position="352"/>
        <end position="374"/>
    </location>
</feature>
<dbReference type="PANTHER" id="PTHR23521">
    <property type="entry name" value="TRANSPORTER MFS SUPERFAMILY"/>
    <property type="match status" value="1"/>
</dbReference>
<dbReference type="InterPro" id="IPR036259">
    <property type="entry name" value="MFS_trans_sf"/>
</dbReference>
<protein>
    <submittedName>
        <fullName evidence="3">MFS transporter</fullName>
    </submittedName>
</protein>
<dbReference type="AlphaFoldDB" id="A0ABD5UK27"/>
<dbReference type="EMBL" id="JBHSXI010000012">
    <property type="protein sequence ID" value="MFC6889666.1"/>
    <property type="molecule type" value="Genomic_DNA"/>
</dbReference>
<feature type="transmembrane region" description="Helical" evidence="1">
    <location>
        <begin position="226"/>
        <end position="251"/>
    </location>
</feature>
<feature type="transmembrane region" description="Helical" evidence="1">
    <location>
        <begin position="45"/>
        <end position="65"/>
    </location>
</feature>
<dbReference type="SUPFAM" id="SSF103473">
    <property type="entry name" value="MFS general substrate transporter"/>
    <property type="match status" value="1"/>
</dbReference>
<feature type="transmembrane region" description="Helical" evidence="1">
    <location>
        <begin position="77"/>
        <end position="95"/>
    </location>
</feature>
<comment type="caution">
    <text evidence="3">The sequence shown here is derived from an EMBL/GenBank/DDBJ whole genome shotgun (WGS) entry which is preliminary data.</text>
</comment>
<reference evidence="3 4" key="1">
    <citation type="journal article" date="2019" name="Int. J. Syst. Evol. Microbiol.">
        <title>The Global Catalogue of Microorganisms (GCM) 10K type strain sequencing project: providing services to taxonomists for standard genome sequencing and annotation.</title>
        <authorList>
            <consortium name="The Broad Institute Genomics Platform"/>
            <consortium name="The Broad Institute Genome Sequencing Center for Infectious Disease"/>
            <person name="Wu L."/>
            <person name="Ma J."/>
        </authorList>
    </citation>
    <scope>NUCLEOTIDE SEQUENCE [LARGE SCALE GENOMIC DNA]</scope>
    <source>
        <strain evidence="3 4">Y73</strain>
    </source>
</reference>
<dbReference type="Pfam" id="PF07690">
    <property type="entry name" value="MFS_1"/>
    <property type="match status" value="2"/>
</dbReference>
<gene>
    <name evidence="3" type="ORF">ACFQEY_11635</name>
</gene>
<dbReference type="Gene3D" id="1.20.1250.20">
    <property type="entry name" value="MFS general substrate transporter like domains"/>
    <property type="match status" value="2"/>
</dbReference>
<proteinExistence type="predicted"/>
<dbReference type="Proteomes" id="UP001596333">
    <property type="component" value="Unassembled WGS sequence"/>
</dbReference>
<feature type="domain" description="Major facilitator superfamily (MFS) profile" evidence="2">
    <location>
        <begin position="225"/>
        <end position="419"/>
    </location>
</feature>
<dbReference type="InterPro" id="IPR020846">
    <property type="entry name" value="MFS_dom"/>
</dbReference>
<keyword evidence="4" id="KW-1185">Reference proteome</keyword>
<feature type="transmembrane region" description="Helical" evidence="1">
    <location>
        <begin position="166"/>
        <end position="185"/>
    </location>
</feature>
<dbReference type="PROSITE" id="PS50850">
    <property type="entry name" value="MFS"/>
    <property type="match status" value="1"/>
</dbReference>
<evidence type="ECO:0000256" key="1">
    <source>
        <dbReference type="SAM" id="Phobius"/>
    </source>
</evidence>
<dbReference type="PANTHER" id="PTHR23521:SF2">
    <property type="entry name" value="TRANSPORTER MFS SUPERFAMILY"/>
    <property type="match status" value="1"/>
</dbReference>
<keyword evidence="1" id="KW-1133">Transmembrane helix</keyword>
<accession>A0ABD5UK27</accession>
<sequence length="419" mass="41617">MSDDDRGTRRRLGAVVLAVLISQVLLYPGVPDLVVALGAPAGIDAGMWFLVAEFGAFVSFAVVWGAASDALGRRVPLVVAGAFGGAASYVALAAIPDLGFGFRVALAVRVVGGALTIGAFSLAITMLMDLRGGNGRNMGAAGVAIGLGAAVGSVVGGALADANTFYPVYAAAGVLAGAGILAATVDERDQLSRDDNAASGGADGVGDADDVGFSEVLGRARSTRGILVPLAFGFVDRLTAGFFALVGVYYFQDPETFGLSAAGAGATLALFFVPFALLQAPFGALSDRIGRFVPIVAGSLAYGVVTIGVGVAPIYPLAAGLMVLVGVCGALMAPATMALVTDLVEPEARGAAMGLFNVFGSLGFLTGFLVGGGATDAFGYAPAFLAVGGLELGVAIALLPAVRAIAPDGGMIARFGTDG</sequence>